<sequence>MTNIKDIAITTDSTCDLPQELIEENEITVIPLTVLLGDSVYRDGVDIKPADIYAYVDKTGELPKTSAVTPAEYYEVFKKIVDEGKKVVHIGFSSGLSSSFQNASVASSELDNVYCVDSKTLCTAQGLLVLKACDFRAKGLDAKKIADKVTKLVPKVSATFVLDGLEYLHKGGRCSTVARFGANVLGIKPSIAVDNQTGKLEVAKKYRGKTDIVYKQYITDRMNEIKRIEPDRVVIAESGGVSPKTLAFAKGVIEGKDKFNQVIVTDAGCTISSHCGPKTLAIFYIKK</sequence>
<organism evidence="2 3">
    <name type="scientific">Eubacterium coprostanoligenes</name>
    <dbReference type="NCBI Taxonomy" id="290054"/>
    <lineage>
        <taxon>Bacteria</taxon>
        <taxon>Bacillati</taxon>
        <taxon>Bacillota</taxon>
        <taxon>Clostridia</taxon>
        <taxon>Eubacteriales</taxon>
        <taxon>Eubacteriaceae</taxon>
        <taxon>Eubacterium</taxon>
    </lineage>
</organism>
<dbReference type="PROSITE" id="PS51482">
    <property type="entry name" value="DEGV"/>
    <property type="match status" value="1"/>
</dbReference>
<dbReference type="STRING" id="290054.SAMN02745114_01548"/>
<evidence type="ECO:0000256" key="1">
    <source>
        <dbReference type="ARBA" id="ARBA00023121"/>
    </source>
</evidence>
<dbReference type="Gene3D" id="3.40.50.10170">
    <property type="match status" value="1"/>
</dbReference>
<reference evidence="3" key="1">
    <citation type="submission" date="2017-02" db="EMBL/GenBank/DDBJ databases">
        <authorList>
            <person name="Varghese N."/>
            <person name="Submissions S."/>
        </authorList>
    </citation>
    <scope>NUCLEOTIDE SEQUENCE [LARGE SCALE GENOMIC DNA]</scope>
    <source>
        <strain evidence="3">ATCC 51222</strain>
    </source>
</reference>
<dbReference type="InterPro" id="IPR003797">
    <property type="entry name" value="DegV"/>
</dbReference>
<dbReference type="InterPro" id="IPR050270">
    <property type="entry name" value="DegV_domain_contain"/>
</dbReference>
<evidence type="ECO:0000313" key="2">
    <source>
        <dbReference type="EMBL" id="SJZ76783.1"/>
    </source>
</evidence>
<accession>A0A1T4NCE7</accession>
<name>A0A1T4NCE7_9FIRM</name>
<dbReference type="Pfam" id="PF02645">
    <property type="entry name" value="DegV"/>
    <property type="match status" value="1"/>
</dbReference>
<dbReference type="PANTHER" id="PTHR33434:SF2">
    <property type="entry name" value="FATTY ACID-BINDING PROTEIN TM_1468"/>
    <property type="match status" value="1"/>
</dbReference>
<dbReference type="InterPro" id="IPR043168">
    <property type="entry name" value="DegV_C"/>
</dbReference>
<gene>
    <name evidence="2" type="ORF">SAMN02745114_01548</name>
</gene>
<dbReference type="Gene3D" id="3.30.1180.10">
    <property type="match status" value="1"/>
</dbReference>
<dbReference type="OrthoDB" id="9781230at2"/>
<dbReference type="AlphaFoldDB" id="A0A1T4NCE7"/>
<keyword evidence="3" id="KW-1185">Reference proteome</keyword>
<dbReference type="GO" id="GO:0008289">
    <property type="term" value="F:lipid binding"/>
    <property type="evidence" value="ECO:0007669"/>
    <property type="project" value="UniProtKB-KW"/>
</dbReference>
<dbReference type="RefSeq" id="WP_078768989.1">
    <property type="nucleotide sequence ID" value="NZ_FUWW01000021.1"/>
</dbReference>
<protein>
    <submittedName>
        <fullName evidence="2">EDD domain protein, DegV family</fullName>
    </submittedName>
</protein>
<dbReference type="EMBL" id="FUWW01000021">
    <property type="protein sequence ID" value="SJZ76783.1"/>
    <property type="molecule type" value="Genomic_DNA"/>
</dbReference>
<evidence type="ECO:0000313" key="3">
    <source>
        <dbReference type="Proteomes" id="UP000190657"/>
    </source>
</evidence>
<keyword evidence="1" id="KW-0446">Lipid-binding</keyword>
<dbReference type="PANTHER" id="PTHR33434">
    <property type="entry name" value="DEGV DOMAIN-CONTAINING PROTEIN DR_1986-RELATED"/>
    <property type="match status" value="1"/>
</dbReference>
<proteinExistence type="predicted"/>
<dbReference type="Proteomes" id="UP000190657">
    <property type="component" value="Unassembled WGS sequence"/>
</dbReference>
<dbReference type="NCBIfam" id="TIGR00762">
    <property type="entry name" value="DegV"/>
    <property type="match status" value="1"/>
</dbReference>
<dbReference type="SUPFAM" id="SSF82549">
    <property type="entry name" value="DAK1/DegV-like"/>
    <property type="match status" value="1"/>
</dbReference>